<gene>
    <name evidence="18" type="primary">hpt</name>
    <name evidence="18" type="ORF">KDA27_13840</name>
</gene>
<comment type="similarity">
    <text evidence="4 15">Belongs to the purine/pyrimidine phosphoribosyltransferase family.</text>
</comment>
<keyword evidence="12 15" id="KW-0460">Magnesium</keyword>
<keyword evidence="9 15" id="KW-0479">Metal-binding</keyword>
<evidence type="ECO:0000313" key="19">
    <source>
        <dbReference type="Proteomes" id="UP000739538"/>
    </source>
</evidence>
<keyword evidence="6 15" id="KW-0963">Cytoplasm</keyword>
<dbReference type="InterPro" id="IPR050408">
    <property type="entry name" value="HGPRT"/>
</dbReference>
<evidence type="ECO:0000256" key="16">
    <source>
        <dbReference type="SAM" id="MobiDB-lite"/>
    </source>
</evidence>
<protein>
    <recommendedName>
        <fullName evidence="5 15">Hypoxanthine phosphoribosyltransferase</fullName>
        <ecNumber evidence="5 15">2.4.2.8</ecNumber>
    </recommendedName>
</protein>
<comment type="cofactor">
    <cofactor evidence="1 15">
        <name>Mg(2+)</name>
        <dbReference type="ChEBI" id="CHEBI:18420"/>
    </cofactor>
</comment>
<dbReference type="EMBL" id="JAGQHS010000071">
    <property type="protein sequence ID" value="MCA9756881.1"/>
    <property type="molecule type" value="Genomic_DNA"/>
</dbReference>
<sequence>MEILIDEATLAKRVAELGEELSRDYLGRTPILVGILKGSAIFLSDLIRKISIDCEIDFISISSYGNRTKSSGSVQLLKDLDRDIYDRDVIVVEDIVDSGNSLSYIKKSLLARGPHSFSIVALLDKKERRETPVYVDYIGFEIEDRFVVGYGLDYAERYRGLPHIAVLDDEDLADDVTDVGTPPSEDVTFPGEFGEGAGSRES</sequence>
<comment type="catalytic activity">
    <reaction evidence="14">
        <text>IMP + diphosphate = hypoxanthine + 5-phospho-alpha-D-ribose 1-diphosphate</text>
        <dbReference type="Rhea" id="RHEA:17973"/>
        <dbReference type="ChEBI" id="CHEBI:17368"/>
        <dbReference type="ChEBI" id="CHEBI:33019"/>
        <dbReference type="ChEBI" id="CHEBI:58017"/>
        <dbReference type="ChEBI" id="CHEBI:58053"/>
        <dbReference type="EC" id="2.4.2.8"/>
    </reaction>
    <physiologicalReaction direction="right-to-left" evidence="14">
        <dbReference type="Rhea" id="RHEA:17975"/>
    </physiologicalReaction>
</comment>
<dbReference type="GO" id="GO:0005829">
    <property type="term" value="C:cytosol"/>
    <property type="evidence" value="ECO:0007669"/>
    <property type="project" value="TreeGrafter"/>
</dbReference>
<dbReference type="AlphaFoldDB" id="A0A956ND84"/>
<comment type="caution">
    <text evidence="18">The sequence shown here is derived from an EMBL/GenBank/DDBJ whole genome shotgun (WGS) entry which is preliminary data.</text>
</comment>
<evidence type="ECO:0000256" key="3">
    <source>
        <dbReference type="ARBA" id="ARBA00004669"/>
    </source>
</evidence>
<evidence type="ECO:0000256" key="4">
    <source>
        <dbReference type="ARBA" id="ARBA00008391"/>
    </source>
</evidence>
<evidence type="ECO:0000256" key="12">
    <source>
        <dbReference type="ARBA" id="ARBA00022842"/>
    </source>
</evidence>
<evidence type="ECO:0000256" key="14">
    <source>
        <dbReference type="ARBA" id="ARBA00049402"/>
    </source>
</evidence>
<dbReference type="GO" id="GO:0046100">
    <property type="term" value="P:hypoxanthine metabolic process"/>
    <property type="evidence" value="ECO:0007669"/>
    <property type="project" value="TreeGrafter"/>
</dbReference>
<evidence type="ECO:0000256" key="5">
    <source>
        <dbReference type="ARBA" id="ARBA00011895"/>
    </source>
</evidence>
<evidence type="ECO:0000256" key="10">
    <source>
        <dbReference type="ARBA" id="ARBA00022726"/>
    </source>
</evidence>
<evidence type="ECO:0000256" key="13">
    <source>
        <dbReference type="ARBA" id="ARBA00048811"/>
    </source>
</evidence>
<dbReference type="GO" id="GO:0032263">
    <property type="term" value="P:GMP salvage"/>
    <property type="evidence" value="ECO:0007669"/>
    <property type="project" value="TreeGrafter"/>
</dbReference>
<dbReference type="Proteomes" id="UP000739538">
    <property type="component" value="Unassembled WGS sequence"/>
</dbReference>
<keyword evidence="11 15" id="KW-0547">Nucleotide-binding</keyword>
<dbReference type="GO" id="GO:0006178">
    <property type="term" value="P:guanine salvage"/>
    <property type="evidence" value="ECO:0007669"/>
    <property type="project" value="TreeGrafter"/>
</dbReference>
<keyword evidence="10 15" id="KW-0660">Purine salvage</keyword>
<dbReference type="InterPro" id="IPR005904">
    <property type="entry name" value="Hxn_phspho_trans"/>
</dbReference>
<dbReference type="Pfam" id="PF00156">
    <property type="entry name" value="Pribosyltran"/>
    <property type="match status" value="1"/>
</dbReference>
<evidence type="ECO:0000256" key="7">
    <source>
        <dbReference type="ARBA" id="ARBA00022676"/>
    </source>
</evidence>
<evidence type="ECO:0000256" key="9">
    <source>
        <dbReference type="ARBA" id="ARBA00022723"/>
    </source>
</evidence>
<evidence type="ECO:0000256" key="11">
    <source>
        <dbReference type="ARBA" id="ARBA00022741"/>
    </source>
</evidence>
<dbReference type="GO" id="GO:0004422">
    <property type="term" value="F:hypoxanthine phosphoribosyltransferase activity"/>
    <property type="evidence" value="ECO:0007669"/>
    <property type="project" value="InterPro"/>
</dbReference>
<comment type="subcellular location">
    <subcellularLocation>
        <location evidence="2 15">Cytoplasm</location>
    </subcellularLocation>
</comment>
<dbReference type="NCBIfam" id="TIGR01203">
    <property type="entry name" value="HGPRTase"/>
    <property type="match status" value="1"/>
</dbReference>
<dbReference type="GO" id="GO:0052657">
    <property type="term" value="F:guanine phosphoribosyltransferase activity"/>
    <property type="evidence" value="ECO:0007669"/>
    <property type="project" value="UniProtKB-ARBA"/>
</dbReference>
<keyword evidence="7 15" id="KW-0328">Glycosyltransferase</keyword>
<evidence type="ECO:0000313" key="18">
    <source>
        <dbReference type="EMBL" id="MCA9756881.1"/>
    </source>
</evidence>
<dbReference type="SUPFAM" id="SSF53271">
    <property type="entry name" value="PRTase-like"/>
    <property type="match status" value="1"/>
</dbReference>
<dbReference type="CDD" id="cd06223">
    <property type="entry name" value="PRTases_typeI"/>
    <property type="match status" value="1"/>
</dbReference>
<dbReference type="GO" id="GO:0000166">
    <property type="term" value="F:nucleotide binding"/>
    <property type="evidence" value="ECO:0007669"/>
    <property type="project" value="UniProtKB-KW"/>
</dbReference>
<evidence type="ECO:0000259" key="17">
    <source>
        <dbReference type="Pfam" id="PF00156"/>
    </source>
</evidence>
<evidence type="ECO:0000256" key="1">
    <source>
        <dbReference type="ARBA" id="ARBA00001946"/>
    </source>
</evidence>
<reference evidence="18" key="1">
    <citation type="submission" date="2020-04" db="EMBL/GenBank/DDBJ databases">
        <authorList>
            <person name="Zhang T."/>
        </authorList>
    </citation>
    <scope>NUCLEOTIDE SEQUENCE</scope>
    <source>
        <strain evidence="18">HKST-UBA02</strain>
    </source>
</reference>
<name>A0A956ND84_UNCEI</name>
<evidence type="ECO:0000256" key="2">
    <source>
        <dbReference type="ARBA" id="ARBA00004496"/>
    </source>
</evidence>
<dbReference type="GO" id="GO:0000287">
    <property type="term" value="F:magnesium ion binding"/>
    <property type="evidence" value="ECO:0007669"/>
    <property type="project" value="TreeGrafter"/>
</dbReference>
<evidence type="ECO:0000256" key="6">
    <source>
        <dbReference type="ARBA" id="ARBA00022490"/>
    </source>
</evidence>
<evidence type="ECO:0000256" key="8">
    <source>
        <dbReference type="ARBA" id="ARBA00022679"/>
    </source>
</evidence>
<dbReference type="FunFam" id="3.40.50.2020:FF:000006">
    <property type="entry name" value="Hypoxanthine phosphoribosyltransferase"/>
    <property type="match status" value="1"/>
</dbReference>
<proteinExistence type="inferred from homology"/>
<feature type="region of interest" description="Disordered" evidence="16">
    <location>
        <begin position="174"/>
        <end position="202"/>
    </location>
</feature>
<keyword evidence="8 15" id="KW-0808">Transferase</keyword>
<evidence type="ECO:0000256" key="15">
    <source>
        <dbReference type="RuleBase" id="RU364099"/>
    </source>
</evidence>
<dbReference type="Gene3D" id="3.40.50.2020">
    <property type="match status" value="1"/>
</dbReference>
<dbReference type="GO" id="GO:0032264">
    <property type="term" value="P:IMP salvage"/>
    <property type="evidence" value="ECO:0007669"/>
    <property type="project" value="TreeGrafter"/>
</dbReference>
<dbReference type="PANTHER" id="PTHR43340">
    <property type="entry name" value="HYPOXANTHINE-GUANINE PHOSPHORIBOSYLTRANSFERASE"/>
    <property type="match status" value="1"/>
</dbReference>
<accession>A0A956ND84</accession>
<dbReference type="EC" id="2.4.2.8" evidence="5 15"/>
<comment type="catalytic activity">
    <reaction evidence="13">
        <text>GMP + diphosphate = guanine + 5-phospho-alpha-D-ribose 1-diphosphate</text>
        <dbReference type="Rhea" id="RHEA:25424"/>
        <dbReference type="ChEBI" id="CHEBI:16235"/>
        <dbReference type="ChEBI" id="CHEBI:33019"/>
        <dbReference type="ChEBI" id="CHEBI:58017"/>
        <dbReference type="ChEBI" id="CHEBI:58115"/>
        <dbReference type="EC" id="2.4.2.8"/>
    </reaction>
    <physiologicalReaction direction="right-to-left" evidence="13">
        <dbReference type="Rhea" id="RHEA:25426"/>
    </physiologicalReaction>
</comment>
<dbReference type="InterPro" id="IPR000836">
    <property type="entry name" value="PRTase_dom"/>
</dbReference>
<dbReference type="GO" id="GO:0006166">
    <property type="term" value="P:purine ribonucleoside salvage"/>
    <property type="evidence" value="ECO:0007669"/>
    <property type="project" value="UniProtKB-KW"/>
</dbReference>
<reference evidence="18" key="2">
    <citation type="journal article" date="2021" name="Microbiome">
        <title>Successional dynamics and alternative stable states in a saline activated sludge microbial community over 9 years.</title>
        <authorList>
            <person name="Wang Y."/>
            <person name="Ye J."/>
            <person name="Ju F."/>
            <person name="Liu L."/>
            <person name="Boyd J.A."/>
            <person name="Deng Y."/>
            <person name="Parks D.H."/>
            <person name="Jiang X."/>
            <person name="Yin X."/>
            <person name="Woodcroft B.J."/>
            <person name="Tyson G.W."/>
            <person name="Hugenholtz P."/>
            <person name="Polz M.F."/>
            <person name="Zhang T."/>
        </authorList>
    </citation>
    <scope>NUCLEOTIDE SEQUENCE</scope>
    <source>
        <strain evidence="18">HKST-UBA02</strain>
    </source>
</reference>
<organism evidence="18 19">
    <name type="scientific">Eiseniibacteriota bacterium</name>
    <dbReference type="NCBI Taxonomy" id="2212470"/>
    <lineage>
        <taxon>Bacteria</taxon>
        <taxon>Candidatus Eiseniibacteriota</taxon>
    </lineage>
</organism>
<feature type="domain" description="Phosphoribosyltransferase" evidence="17">
    <location>
        <begin position="9"/>
        <end position="154"/>
    </location>
</feature>
<feature type="compositionally biased region" description="Gly residues" evidence="16">
    <location>
        <begin position="193"/>
        <end position="202"/>
    </location>
</feature>
<dbReference type="PANTHER" id="PTHR43340:SF1">
    <property type="entry name" value="HYPOXANTHINE PHOSPHORIBOSYLTRANSFERASE"/>
    <property type="match status" value="1"/>
</dbReference>
<dbReference type="InterPro" id="IPR029057">
    <property type="entry name" value="PRTase-like"/>
</dbReference>
<comment type="pathway">
    <text evidence="3 15">Purine metabolism; IMP biosynthesis via salvage pathway; IMP from hypoxanthine: step 1/1.</text>
</comment>